<keyword evidence="3" id="KW-1185">Reference proteome</keyword>
<name>A0ABR9EKZ6_PSEVC</name>
<proteinExistence type="predicted"/>
<evidence type="ECO:0000313" key="3">
    <source>
        <dbReference type="Proteomes" id="UP000615003"/>
    </source>
</evidence>
<protein>
    <submittedName>
        <fullName evidence="2">Uncharacterized protein</fullName>
    </submittedName>
</protein>
<keyword evidence="1" id="KW-0472">Membrane</keyword>
<organism evidence="2 3">
    <name type="scientific">Pseudoalteromonas carrageenovora IAM 12662</name>
    <dbReference type="NCBI Taxonomy" id="1314868"/>
    <lineage>
        <taxon>Bacteria</taxon>
        <taxon>Pseudomonadati</taxon>
        <taxon>Pseudomonadota</taxon>
        <taxon>Gammaproteobacteria</taxon>
        <taxon>Alteromonadales</taxon>
        <taxon>Pseudoalteromonadaceae</taxon>
        <taxon>Pseudoalteromonas</taxon>
    </lineage>
</organism>
<evidence type="ECO:0000256" key="1">
    <source>
        <dbReference type="SAM" id="Phobius"/>
    </source>
</evidence>
<dbReference type="Proteomes" id="UP000615003">
    <property type="component" value="Unassembled WGS sequence"/>
</dbReference>
<keyword evidence="1" id="KW-1133">Transmembrane helix</keyword>
<sequence length="39" mass="4635">MRIPYINFNYKKAALTAALTAAFTMHYLYLVQVYYIIML</sequence>
<gene>
    <name evidence="2" type="ORF">PCARR_a2972</name>
</gene>
<comment type="caution">
    <text evidence="2">The sequence shown here is derived from an EMBL/GenBank/DDBJ whole genome shotgun (WGS) entry which is preliminary data.</text>
</comment>
<evidence type="ECO:0000313" key="2">
    <source>
        <dbReference type="EMBL" id="MBE0381235.1"/>
    </source>
</evidence>
<reference evidence="2 3" key="1">
    <citation type="submission" date="2015-06" db="EMBL/GenBank/DDBJ databases">
        <title>Genome sequence of Pseudoalteromonas carrageenovora.</title>
        <authorList>
            <person name="Xie B.-B."/>
            <person name="Rong J.-C."/>
            <person name="Qin Q.-L."/>
            <person name="Zhang Y.-Z."/>
        </authorList>
    </citation>
    <scope>NUCLEOTIDE SEQUENCE [LARGE SCALE GENOMIC DNA]</scope>
    <source>
        <strain evidence="2 3">IAM 12662</strain>
    </source>
</reference>
<keyword evidence="1" id="KW-0812">Transmembrane</keyword>
<feature type="transmembrane region" description="Helical" evidence="1">
    <location>
        <begin position="12"/>
        <end position="37"/>
    </location>
</feature>
<dbReference type="EMBL" id="AQGW01000014">
    <property type="protein sequence ID" value="MBE0381235.1"/>
    <property type="molecule type" value="Genomic_DNA"/>
</dbReference>
<accession>A0ABR9EKZ6</accession>